<dbReference type="CDD" id="cd03039">
    <property type="entry name" value="GST_N_Sigma_like"/>
    <property type="match status" value="1"/>
</dbReference>
<dbReference type="SFLD" id="SFLDS00019">
    <property type="entry name" value="Glutathione_Transferase_(cytos"/>
    <property type="match status" value="1"/>
</dbReference>
<dbReference type="Gene3D" id="3.40.30.10">
    <property type="entry name" value="Glutaredoxin"/>
    <property type="match status" value="1"/>
</dbReference>
<evidence type="ECO:0000259" key="1">
    <source>
        <dbReference type="PROSITE" id="PS50404"/>
    </source>
</evidence>
<evidence type="ECO:0000313" key="4">
    <source>
        <dbReference type="Proteomes" id="UP001177023"/>
    </source>
</evidence>
<accession>A0AA36CC32</accession>
<dbReference type="Pfam" id="PF14497">
    <property type="entry name" value="GST_C_3"/>
    <property type="match status" value="1"/>
</dbReference>
<protein>
    <recommendedName>
        <fullName evidence="5">Glutathione S-transferase</fullName>
    </recommendedName>
</protein>
<evidence type="ECO:0000259" key="2">
    <source>
        <dbReference type="PROSITE" id="PS50405"/>
    </source>
</evidence>
<gene>
    <name evidence="3" type="ORF">MSPICULIGERA_LOCUS4838</name>
</gene>
<dbReference type="InterPro" id="IPR010987">
    <property type="entry name" value="Glutathione-S-Trfase_C-like"/>
</dbReference>
<dbReference type="SFLD" id="SFLDG01205">
    <property type="entry name" value="AMPS.1"/>
    <property type="match status" value="1"/>
</dbReference>
<organism evidence="3 4">
    <name type="scientific">Mesorhabditis spiculigera</name>
    <dbReference type="NCBI Taxonomy" id="96644"/>
    <lineage>
        <taxon>Eukaryota</taxon>
        <taxon>Metazoa</taxon>
        <taxon>Ecdysozoa</taxon>
        <taxon>Nematoda</taxon>
        <taxon>Chromadorea</taxon>
        <taxon>Rhabditida</taxon>
        <taxon>Rhabditina</taxon>
        <taxon>Rhabditomorpha</taxon>
        <taxon>Rhabditoidea</taxon>
        <taxon>Rhabditidae</taxon>
        <taxon>Mesorhabditinae</taxon>
        <taxon>Mesorhabditis</taxon>
    </lineage>
</organism>
<dbReference type="InterPro" id="IPR036282">
    <property type="entry name" value="Glutathione-S-Trfase_C_sf"/>
</dbReference>
<dbReference type="InterPro" id="IPR004046">
    <property type="entry name" value="GST_C"/>
</dbReference>
<dbReference type="SFLD" id="SFLDG00363">
    <property type="entry name" value="AMPS_(cytGST):_Alpha-__Mu-__Pi"/>
    <property type="match status" value="1"/>
</dbReference>
<dbReference type="PROSITE" id="PS50405">
    <property type="entry name" value="GST_CTER"/>
    <property type="match status" value="1"/>
</dbReference>
<dbReference type="AlphaFoldDB" id="A0AA36CC32"/>
<feature type="domain" description="GST N-terminal" evidence="1">
    <location>
        <begin position="5"/>
        <end position="82"/>
    </location>
</feature>
<dbReference type="InterPro" id="IPR040079">
    <property type="entry name" value="Glutathione_S-Trfase"/>
</dbReference>
<dbReference type="GO" id="GO:0006749">
    <property type="term" value="P:glutathione metabolic process"/>
    <property type="evidence" value="ECO:0007669"/>
    <property type="project" value="TreeGrafter"/>
</dbReference>
<keyword evidence="4" id="KW-1185">Reference proteome</keyword>
<reference evidence="3" key="1">
    <citation type="submission" date="2023-06" db="EMBL/GenBank/DDBJ databases">
        <authorList>
            <person name="Delattre M."/>
        </authorList>
    </citation>
    <scope>NUCLEOTIDE SEQUENCE</scope>
    <source>
        <strain evidence="3">AF72</strain>
    </source>
</reference>
<dbReference type="SUPFAM" id="SSF47616">
    <property type="entry name" value="GST C-terminal domain-like"/>
    <property type="match status" value="1"/>
</dbReference>
<comment type="caution">
    <text evidence="3">The sequence shown here is derived from an EMBL/GenBank/DDBJ whole genome shotgun (WGS) entry which is preliminary data.</text>
</comment>
<dbReference type="InterPro" id="IPR004045">
    <property type="entry name" value="Glutathione_S-Trfase_N"/>
</dbReference>
<sequence length="207" mass="24160">MTQKHSYRLVYFDAEGRGEPIRLLFHYFDVDFEDVRLKMTDDYKKDAPFGQLPYLEVDGGKTTLCQTSAILRYIAKSFKPGFAGKTRVDAAKCDMVIDTIWDMFAQALAERFAPTPEIAAQKKEEWDKARPQKLAVFQKMLRKNGGKVIVGDELTYADLVFIYFLYRLQDADAEVLAEFSLLNEYYNKILHQRPVWKYVQKAWKLDQ</sequence>
<dbReference type="GO" id="GO:0004364">
    <property type="term" value="F:glutathione transferase activity"/>
    <property type="evidence" value="ECO:0007669"/>
    <property type="project" value="TreeGrafter"/>
</dbReference>
<dbReference type="PROSITE" id="PS50404">
    <property type="entry name" value="GST_NTER"/>
    <property type="match status" value="1"/>
</dbReference>
<feature type="domain" description="GST C-terminal" evidence="2">
    <location>
        <begin position="86"/>
        <end position="207"/>
    </location>
</feature>
<dbReference type="CDD" id="cd03192">
    <property type="entry name" value="GST_C_Sigma_like"/>
    <property type="match status" value="1"/>
</dbReference>
<feature type="non-terminal residue" evidence="3">
    <location>
        <position position="207"/>
    </location>
</feature>
<dbReference type="EMBL" id="CATQJA010001189">
    <property type="protein sequence ID" value="CAJ0566226.1"/>
    <property type="molecule type" value="Genomic_DNA"/>
</dbReference>
<dbReference type="InterPro" id="IPR050213">
    <property type="entry name" value="GST_superfamily"/>
</dbReference>
<dbReference type="Gene3D" id="1.20.1050.10">
    <property type="match status" value="1"/>
</dbReference>
<dbReference type="PANTHER" id="PTHR11571:SF150">
    <property type="entry name" value="GLUTATHIONE S-TRANSFERASE"/>
    <property type="match status" value="1"/>
</dbReference>
<dbReference type="SUPFAM" id="SSF52833">
    <property type="entry name" value="Thioredoxin-like"/>
    <property type="match status" value="1"/>
</dbReference>
<evidence type="ECO:0008006" key="5">
    <source>
        <dbReference type="Google" id="ProtNLM"/>
    </source>
</evidence>
<dbReference type="InterPro" id="IPR036249">
    <property type="entry name" value="Thioredoxin-like_sf"/>
</dbReference>
<evidence type="ECO:0000313" key="3">
    <source>
        <dbReference type="EMBL" id="CAJ0566226.1"/>
    </source>
</evidence>
<name>A0AA36CC32_9BILA</name>
<proteinExistence type="predicted"/>
<dbReference type="Proteomes" id="UP001177023">
    <property type="component" value="Unassembled WGS sequence"/>
</dbReference>
<dbReference type="PANTHER" id="PTHR11571">
    <property type="entry name" value="GLUTATHIONE S-TRANSFERASE"/>
    <property type="match status" value="1"/>
</dbReference>
<dbReference type="Pfam" id="PF02798">
    <property type="entry name" value="GST_N"/>
    <property type="match status" value="1"/>
</dbReference>